<proteinExistence type="predicted"/>
<evidence type="ECO:0000313" key="8">
    <source>
        <dbReference type="Proteomes" id="UP000292781"/>
    </source>
</evidence>
<dbReference type="OrthoDB" id="9804822at2"/>
<organism evidence="7 8">
    <name type="scientific">Siculibacillus lacustris</name>
    <dbReference type="NCBI Taxonomy" id="1549641"/>
    <lineage>
        <taxon>Bacteria</taxon>
        <taxon>Pseudomonadati</taxon>
        <taxon>Pseudomonadota</taxon>
        <taxon>Alphaproteobacteria</taxon>
        <taxon>Hyphomicrobiales</taxon>
        <taxon>Ancalomicrobiaceae</taxon>
        <taxon>Siculibacillus</taxon>
    </lineage>
</organism>
<dbReference type="Proteomes" id="UP000292781">
    <property type="component" value="Unassembled WGS sequence"/>
</dbReference>
<feature type="transmembrane region" description="Helical" evidence="6">
    <location>
        <begin position="6"/>
        <end position="24"/>
    </location>
</feature>
<dbReference type="PIRSF" id="PIRSF006324">
    <property type="entry name" value="LeuE"/>
    <property type="match status" value="1"/>
</dbReference>
<dbReference type="EMBL" id="SJFN01000024">
    <property type="protein sequence ID" value="TBW35834.1"/>
    <property type="molecule type" value="Genomic_DNA"/>
</dbReference>
<evidence type="ECO:0000256" key="5">
    <source>
        <dbReference type="ARBA" id="ARBA00023136"/>
    </source>
</evidence>
<evidence type="ECO:0000256" key="1">
    <source>
        <dbReference type="ARBA" id="ARBA00004651"/>
    </source>
</evidence>
<reference evidence="7 8" key="1">
    <citation type="submission" date="2019-02" db="EMBL/GenBank/DDBJ databases">
        <title>Siculibacillus lacustris gen. nov., sp. nov., a new rosette-forming bacterium isolated from a freshwater crater lake (Lake St. Ana, Romania).</title>
        <authorList>
            <person name="Felfoldi T."/>
            <person name="Marton Z."/>
            <person name="Szabo A."/>
            <person name="Mentes A."/>
            <person name="Boka K."/>
            <person name="Marialigeti K."/>
            <person name="Mathe I."/>
            <person name="Koncz M."/>
            <person name="Schumann P."/>
            <person name="Toth E."/>
        </authorList>
    </citation>
    <scope>NUCLEOTIDE SEQUENCE [LARGE SCALE GENOMIC DNA]</scope>
    <source>
        <strain evidence="7 8">SA-279</strain>
    </source>
</reference>
<evidence type="ECO:0000313" key="7">
    <source>
        <dbReference type="EMBL" id="TBW35834.1"/>
    </source>
</evidence>
<keyword evidence="8" id="KW-1185">Reference proteome</keyword>
<gene>
    <name evidence="7" type="ORF">EYW49_15700</name>
</gene>
<evidence type="ECO:0000256" key="4">
    <source>
        <dbReference type="ARBA" id="ARBA00022989"/>
    </source>
</evidence>
<keyword evidence="2" id="KW-1003">Cell membrane</keyword>
<keyword evidence="3 6" id="KW-0812">Transmembrane</keyword>
<evidence type="ECO:0000256" key="2">
    <source>
        <dbReference type="ARBA" id="ARBA00022475"/>
    </source>
</evidence>
<dbReference type="RefSeq" id="WP_131310535.1">
    <property type="nucleotide sequence ID" value="NZ_SJFN01000024.1"/>
</dbReference>
<dbReference type="GO" id="GO:0015171">
    <property type="term" value="F:amino acid transmembrane transporter activity"/>
    <property type="evidence" value="ECO:0007669"/>
    <property type="project" value="TreeGrafter"/>
</dbReference>
<dbReference type="InterPro" id="IPR001123">
    <property type="entry name" value="LeuE-type"/>
</dbReference>
<protein>
    <submittedName>
        <fullName evidence="7">LysE family translocator</fullName>
    </submittedName>
</protein>
<keyword evidence="4 6" id="KW-1133">Transmembrane helix</keyword>
<sequence>MIAALPAASIVAAYAVAVILLVLTPGPDMALFLGRTLSTGRGAGLAALAGTTAGLYVHTALAAIGLSALLAASPLAFTVLKIAGAGWLVVLAIQTLRHGALFETRDEARAPESLARAFLAGLGVNIFNPKIVLFFVTFLPQFVDPGDAHAARTLAILGGLYGVIGAPICVGLIFAADRVAGAFRRSRRLRRSLDLAVAGLFSAFALRLVLSRG</sequence>
<comment type="caution">
    <text evidence="7">The sequence shown here is derived from an EMBL/GenBank/DDBJ whole genome shotgun (WGS) entry which is preliminary data.</text>
</comment>
<evidence type="ECO:0000256" key="3">
    <source>
        <dbReference type="ARBA" id="ARBA00022692"/>
    </source>
</evidence>
<feature type="transmembrane region" description="Helical" evidence="6">
    <location>
        <begin position="75"/>
        <end position="96"/>
    </location>
</feature>
<feature type="transmembrane region" description="Helical" evidence="6">
    <location>
        <begin position="159"/>
        <end position="180"/>
    </location>
</feature>
<accession>A0A4Q9VKB5</accession>
<feature type="transmembrane region" description="Helical" evidence="6">
    <location>
        <begin position="45"/>
        <end position="69"/>
    </location>
</feature>
<feature type="transmembrane region" description="Helical" evidence="6">
    <location>
        <begin position="192"/>
        <end position="210"/>
    </location>
</feature>
<name>A0A4Q9VKB5_9HYPH</name>
<keyword evidence="5 6" id="KW-0472">Membrane</keyword>
<dbReference type="Pfam" id="PF01810">
    <property type="entry name" value="LysE"/>
    <property type="match status" value="1"/>
</dbReference>
<comment type="subcellular location">
    <subcellularLocation>
        <location evidence="1">Cell membrane</location>
        <topology evidence="1">Multi-pass membrane protein</topology>
    </subcellularLocation>
</comment>
<evidence type="ECO:0000256" key="6">
    <source>
        <dbReference type="SAM" id="Phobius"/>
    </source>
</evidence>
<dbReference type="PANTHER" id="PTHR30086:SF20">
    <property type="entry name" value="ARGININE EXPORTER PROTEIN ARGO-RELATED"/>
    <property type="match status" value="1"/>
</dbReference>
<dbReference type="AlphaFoldDB" id="A0A4Q9VKB5"/>
<dbReference type="GO" id="GO:0005886">
    <property type="term" value="C:plasma membrane"/>
    <property type="evidence" value="ECO:0007669"/>
    <property type="project" value="UniProtKB-SubCell"/>
</dbReference>
<dbReference type="PANTHER" id="PTHR30086">
    <property type="entry name" value="ARGININE EXPORTER PROTEIN ARGO"/>
    <property type="match status" value="1"/>
</dbReference>
<feature type="transmembrane region" description="Helical" evidence="6">
    <location>
        <begin position="117"/>
        <end position="139"/>
    </location>
</feature>